<evidence type="ECO:0000256" key="1">
    <source>
        <dbReference type="SAM" id="MobiDB-lite"/>
    </source>
</evidence>
<reference evidence="2" key="1">
    <citation type="journal article" date="2023" name="Mol. Phylogenet. Evol.">
        <title>Genome-scale phylogeny and comparative genomics of the fungal order Sordariales.</title>
        <authorList>
            <person name="Hensen N."/>
            <person name="Bonometti L."/>
            <person name="Westerberg I."/>
            <person name="Brannstrom I.O."/>
            <person name="Guillou S."/>
            <person name="Cros-Aarteil S."/>
            <person name="Calhoun S."/>
            <person name="Haridas S."/>
            <person name="Kuo A."/>
            <person name="Mondo S."/>
            <person name="Pangilinan J."/>
            <person name="Riley R."/>
            <person name="LaButti K."/>
            <person name="Andreopoulos B."/>
            <person name="Lipzen A."/>
            <person name="Chen C."/>
            <person name="Yan M."/>
            <person name="Daum C."/>
            <person name="Ng V."/>
            <person name="Clum A."/>
            <person name="Steindorff A."/>
            <person name="Ohm R.A."/>
            <person name="Martin F."/>
            <person name="Silar P."/>
            <person name="Natvig D.O."/>
            <person name="Lalanne C."/>
            <person name="Gautier V."/>
            <person name="Ament-Velasquez S.L."/>
            <person name="Kruys A."/>
            <person name="Hutchinson M.I."/>
            <person name="Powell A.J."/>
            <person name="Barry K."/>
            <person name="Miller A.N."/>
            <person name="Grigoriev I.V."/>
            <person name="Debuchy R."/>
            <person name="Gladieux P."/>
            <person name="Hiltunen Thoren M."/>
            <person name="Johannesson H."/>
        </authorList>
    </citation>
    <scope>NUCLEOTIDE SEQUENCE</scope>
    <source>
        <strain evidence="2">CBS 892.96</strain>
    </source>
</reference>
<evidence type="ECO:0000313" key="3">
    <source>
        <dbReference type="Proteomes" id="UP001302321"/>
    </source>
</evidence>
<dbReference type="EMBL" id="MU866219">
    <property type="protein sequence ID" value="KAK4175813.1"/>
    <property type="molecule type" value="Genomic_DNA"/>
</dbReference>
<proteinExistence type="predicted"/>
<feature type="compositionally biased region" description="Polar residues" evidence="1">
    <location>
        <begin position="297"/>
        <end position="310"/>
    </location>
</feature>
<gene>
    <name evidence="2" type="ORF">QBC36DRAFT_311677</name>
</gene>
<accession>A0AAN6W6D3</accession>
<protein>
    <submittedName>
        <fullName evidence="2">Uncharacterized protein</fullName>
    </submittedName>
</protein>
<evidence type="ECO:0000313" key="2">
    <source>
        <dbReference type="EMBL" id="KAK4175813.1"/>
    </source>
</evidence>
<dbReference type="AlphaFoldDB" id="A0AAN6W6D3"/>
<organism evidence="2 3">
    <name type="scientific">Triangularia setosa</name>
    <dbReference type="NCBI Taxonomy" id="2587417"/>
    <lineage>
        <taxon>Eukaryota</taxon>
        <taxon>Fungi</taxon>
        <taxon>Dikarya</taxon>
        <taxon>Ascomycota</taxon>
        <taxon>Pezizomycotina</taxon>
        <taxon>Sordariomycetes</taxon>
        <taxon>Sordariomycetidae</taxon>
        <taxon>Sordariales</taxon>
        <taxon>Podosporaceae</taxon>
        <taxon>Triangularia</taxon>
    </lineage>
</organism>
<feature type="region of interest" description="Disordered" evidence="1">
    <location>
        <begin position="232"/>
        <end position="251"/>
    </location>
</feature>
<dbReference type="Proteomes" id="UP001302321">
    <property type="component" value="Unassembled WGS sequence"/>
</dbReference>
<reference evidence="2" key="2">
    <citation type="submission" date="2023-05" db="EMBL/GenBank/DDBJ databases">
        <authorList>
            <consortium name="Lawrence Berkeley National Laboratory"/>
            <person name="Steindorff A."/>
            <person name="Hensen N."/>
            <person name="Bonometti L."/>
            <person name="Westerberg I."/>
            <person name="Brannstrom I.O."/>
            <person name="Guillou S."/>
            <person name="Cros-Aarteil S."/>
            <person name="Calhoun S."/>
            <person name="Haridas S."/>
            <person name="Kuo A."/>
            <person name="Mondo S."/>
            <person name="Pangilinan J."/>
            <person name="Riley R."/>
            <person name="Labutti K."/>
            <person name="Andreopoulos B."/>
            <person name="Lipzen A."/>
            <person name="Chen C."/>
            <person name="Yanf M."/>
            <person name="Daum C."/>
            <person name="Ng V."/>
            <person name="Clum A."/>
            <person name="Ohm R."/>
            <person name="Martin F."/>
            <person name="Silar P."/>
            <person name="Natvig D."/>
            <person name="Lalanne C."/>
            <person name="Gautier V."/>
            <person name="Ament-Velasquez S.L."/>
            <person name="Kruys A."/>
            <person name="Hutchinson M.I."/>
            <person name="Powell A.J."/>
            <person name="Barry K."/>
            <person name="Miller A.N."/>
            <person name="Grigoriev I.V."/>
            <person name="Debuchy R."/>
            <person name="Gladieux P."/>
            <person name="Thoren M.H."/>
            <person name="Johannesson H."/>
        </authorList>
    </citation>
    <scope>NUCLEOTIDE SEQUENCE</scope>
    <source>
        <strain evidence="2">CBS 892.96</strain>
    </source>
</reference>
<sequence>MKLARNQDAPFVKVKAIRLCLYIQMYLFAVRYDLDKLITFSGSQFFYWAVSPRYHGELFLSDIIKLVHRYFHEEKMARILSGATLEQELSYGRATGYPGHPARFVFGILSYSVLIWESPIWGCFGVLIIFTPDVPTTIPDTKPSIRPDHRQQPVAAKCYFQFGPNNGKGFLVLVPQDARCHIPLGEVGEGSPRNLEALGAFMTRTKGMYDRHTLYSSTLAFYPRLSHTKEVHCPDQPSQSSNACPMPGSAIPQSGLSSQGYGWHTTVIPGIQPSNITLNSTYSQSPYSQAGPPALAQQGSTLLEPQPSQI</sequence>
<name>A0AAN6W6D3_9PEZI</name>
<feature type="region of interest" description="Disordered" evidence="1">
    <location>
        <begin position="282"/>
        <end position="310"/>
    </location>
</feature>
<keyword evidence="3" id="KW-1185">Reference proteome</keyword>
<comment type="caution">
    <text evidence="2">The sequence shown here is derived from an EMBL/GenBank/DDBJ whole genome shotgun (WGS) entry which is preliminary data.</text>
</comment>